<gene>
    <name evidence="7" type="ORF">ACFOWM_08510</name>
</gene>
<comment type="caution">
    <text evidence="7">The sequence shown here is derived from an EMBL/GenBank/DDBJ whole genome shotgun (WGS) entry which is preliminary data.</text>
</comment>
<keyword evidence="8" id="KW-1185">Reference proteome</keyword>
<evidence type="ECO:0000256" key="2">
    <source>
        <dbReference type="ARBA" id="ARBA00022692"/>
    </source>
</evidence>
<evidence type="ECO:0000256" key="5">
    <source>
        <dbReference type="SAM" id="Phobius"/>
    </source>
</evidence>
<keyword evidence="3 5" id="KW-1133">Transmembrane helix</keyword>
<accession>A0ABV8QTD7</accession>
<evidence type="ECO:0000313" key="8">
    <source>
        <dbReference type="Proteomes" id="UP001595907"/>
    </source>
</evidence>
<feature type="transmembrane region" description="Helical" evidence="5">
    <location>
        <begin position="122"/>
        <end position="146"/>
    </location>
</feature>
<feature type="transmembrane region" description="Helical" evidence="5">
    <location>
        <begin position="35"/>
        <end position="54"/>
    </location>
</feature>
<feature type="domain" description="Yip1" evidence="6">
    <location>
        <begin position="9"/>
        <end position="174"/>
    </location>
</feature>
<proteinExistence type="predicted"/>
<dbReference type="InterPro" id="IPR006977">
    <property type="entry name" value="Yip1_dom"/>
</dbReference>
<name>A0ABV8QTD7_9BACT</name>
<protein>
    <submittedName>
        <fullName evidence="7">Yip1 family protein</fullName>
    </submittedName>
</protein>
<keyword evidence="4 5" id="KW-0472">Membrane</keyword>
<comment type="subcellular location">
    <subcellularLocation>
        <location evidence="1">Membrane</location>
        <topology evidence="1">Multi-pass membrane protein</topology>
    </subcellularLocation>
</comment>
<evidence type="ECO:0000256" key="3">
    <source>
        <dbReference type="ARBA" id="ARBA00022989"/>
    </source>
</evidence>
<dbReference type="Pfam" id="PF04893">
    <property type="entry name" value="Yip1"/>
    <property type="match status" value="1"/>
</dbReference>
<sequence length="199" mass="21114">MNLIERVKNILITPQTEWDVIDGETATAPGLFTSYVLPLSLVACVGGVLQYFLFSAKNGISPTFAIATAAIGIIASLVGYYITTFIVDMLAPSFGSEKNLGKSAQLVAYSNTPSAIARLLSFLPIIGSLLAFAAWGYSIYLMYLGVGTIKKTPEDKKVVYILVAIVINIAVYLILAAILGAIIFATIGIGGMAASRSFF</sequence>
<dbReference type="Proteomes" id="UP001595907">
    <property type="component" value="Unassembled WGS sequence"/>
</dbReference>
<evidence type="ECO:0000313" key="7">
    <source>
        <dbReference type="EMBL" id="MFC4262915.1"/>
    </source>
</evidence>
<evidence type="ECO:0000256" key="1">
    <source>
        <dbReference type="ARBA" id="ARBA00004141"/>
    </source>
</evidence>
<organism evidence="7 8">
    <name type="scientific">Ferruginibacter yonginensis</name>
    <dbReference type="NCBI Taxonomy" id="1310416"/>
    <lineage>
        <taxon>Bacteria</taxon>
        <taxon>Pseudomonadati</taxon>
        <taxon>Bacteroidota</taxon>
        <taxon>Chitinophagia</taxon>
        <taxon>Chitinophagales</taxon>
        <taxon>Chitinophagaceae</taxon>
        <taxon>Ferruginibacter</taxon>
    </lineage>
</organism>
<keyword evidence="2 5" id="KW-0812">Transmembrane</keyword>
<dbReference type="EMBL" id="JBHSCZ010000002">
    <property type="protein sequence ID" value="MFC4262915.1"/>
    <property type="molecule type" value="Genomic_DNA"/>
</dbReference>
<dbReference type="RefSeq" id="WP_379708841.1">
    <property type="nucleotide sequence ID" value="NZ_JBHSCZ010000002.1"/>
</dbReference>
<evidence type="ECO:0000259" key="6">
    <source>
        <dbReference type="Pfam" id="PF04893"/>
    </source>
</evidence>
<feature type="transmembrane region" description="Helical" evidence="5">
    <location>
        <begin position="66"/>
        <end position="87"/>
    </location>
</feature>
<feature type="transmembrane region" description="Helical" evidence="5">
    <location>
        <begin position="158"/>
        <end position="189"/>
    </location>
</feature>
<reference evidence="8" key="1">
    <citation type="journal article" date="2019" name="Int. J. Syst. Evol. Microbiol.">
        <title>The Global Catalogue of Microorganisms (GCM) 10K type strain sequencing project: providing services to taxonomists for standard genome sequencing and annotation.</title>
        <authorList>
            <consortium name="The Broad Institute Genomics Platform"/>
            <consortium name="The Broad Institute Genome Sequencing Center for Infectious Disease"/>
            <person name="Wu L."/>
            <person name="Ma J."/>
        </authorList>
    </citation>
    <scope>NUCLEOTIDE SEQUENCE [LARGE SCALE GENOMIC DNA]</scope>
    <source>
        <strain evidence="8">CECT 8289</strain>
    </source>
</reference>
<evidence type="ECO:0000256" key="4">
    <source>
        <dbReference type="ARBA" id="ARBA00023136"/>
    </source>
</evidence>